<dbReference type="SUPFAM" id="SSF56112">
    <property type="entry name" value="Protein kinase-like (PK-like)"/>
    <property type="match status" value="1"/>
</dbReference>
<dbReference type="InterPro" id="IPR011009">
    <property type="entry name" value="Kinase-like_dom_sf"/>
</dbReference>
<dbReference type="SMART" id="SM00220">
    <property type="entry name" value="S_TKc"/>
    <property type="match status" value="1"/>
</dbReference>
<dbReference type="Pfam" id="PF00069">
    <property type="entry name" value="Pkinase"/>
    <property type="match status" value="1"/>
</dbReference>
<feature type="compositionally biased region" description="Pro residues" evidence="2">
    <location>
        <begin position="15"/>
        <end position="29"/>
    </location>
</feature>
<dbReference type="PROSITE" id="PS50011">
    <property type="entry name" value="PROTEIN_KINASE_DOM"/>
    <property type="match status" value="1"/>
</dbReference>
<organism evidence="4 5">
    <name type="scientific">Tetraparma gracilis</name>
    <dbReference type="NCBI Taxonomy" id="2962635"/>
    <lineage>
        <taxon>Eukaryota</taxon>
        <taxon>Sar</taxon>
        <taxon>Stramenopiles</taxon>
        <taxon>Ochrophyta</taxon>
        <taxon>Bolidophyceae</taxon>
        <taxon>Parmales</taxon>
        <taxon>Triparmaceae</taxon>
        <taxon>Tetraparma</taxon>
    </lineage>
</organism>
<dbReference type="Gene3D" id="1.10.510.10">
    <property type="entry name" value="Transferase(Phosphotransferase) domain 1"/>
    <property type="match status" value="1"/>
</dbReference>
<protein>
    <recommendedName>
        <fullName evidence="3">Protein kinase domain-containing protein</fullName>
    </recommendedName>
</protein>
<evidence type="ECO:0000313" key="5">
    <source>
        <dbReference type="Proteomes" id="UP001165060"/>
    </source>
</evidence>
<proteinExistence type="inferred from homology"/>
<dbReference type="InterPro" id="IPR000719">
    <property type="entry name" value="Prot_kinase_dom"/>
</dbReference>
<evidence type="ECO:0000259" key="3">
    <source>
        <dbReference type="PROSITE" id="PS50011"/>
    </source>
</evidence>
<evidence type="ECO:0000256" key="2">
    <source>
        <dbReference type="SAM" id="MobiDB-lite"/>
    </source>
</evidence>
<comment type="similarity">
    <text evidence="1">Belongs to the protein kinase superfamily. STE Ser/Thr protein kinase family. STE20 subfamily.</text>
</comment>
<comment type="caution">
    <text evidence="4">The sequence shown here is derived from an EMBL/GenBank/DDBJ whole genome shotgun (WGS) entry which is preliminary data.</text>
</comment>
<sequence>MASLLAAFSGMGEDPCPPAPPAPPPPPASSTPAPRVSDSDRPWPHQASEYRLLKQVGRGAFAQVYSAVVASAQPASSSGPGTLDVNPSGYCYPYCAIKIIELENVNSSMDDIRQEVLIMRSVQHTNTLDCYASFVHNQQLWLVTQIMARGSCLHALQCLQERAAAFHSRAAADANDAAAPAPAPAPAPSPDVPLPGFPEQSVAYVLHQTLQGLNYFHSQGHIHRDVKAGNILLGSLGGVRLADFGVSGWSLGITALELAKGHAPYAHFPPMKVLLLTIQEDPPSLDTYDSFSSRMSSAGHQFSATFRDFVAQCLQKEPGKRPSAEALLKHKLFKGIEDKKEQASELFQSQVLAHVAGISEKGRVVQPSNQASSSSSANNKSGEYATFSIEKAPAERPAGTTWVFDNSSQEIKPGEKEPQGGDDFFEEFEKKTGGENFVKGGDGNTPKAEEGEREKKAEAASSPDDNNNDFMDKWEQLGGENGKKYS</sequence>
<dbReference type="Proteomes" id="UP001165060">
    <property type="component" value="Unassembled WGS sequence"/>
</dbReference>
<gene>
    <name evidence="4" type="ORF">TeGR_g7254</name>
</gene>
<dbReference type="InterPro" id="IPR001245">
    <property type="entry name" value="Ser-Thr/Tyr_kinase_cat_dom"/>
</dbReference>
<dbReference type="PANTHER" id="PTHR48014">
    <property type="entry name" value="SERINE/THREONINE-PROTEIN KINASE FRAY2"/>
    <property type="match status" value="1"/>
</dbReference>
<dbReference type="Pfam" id="PF07714">
    <property type="entry name" value="PK_Tyr_Ser-Thr"/>
    <property type="match status" value="1"/>
</dbReference>
<dbReference type="InterPro" id="IPR047173">
    <property type="entry name" value="STRAD_A/B-like"/>
</dbReference>
<evidence type="ECO:0000256" key="1">
    <source>
        <dbReference type="ARBA" id="ARBA00008874"/>
    </source>
</evidence>
<evidence type="ECO:0000313" key="4">
    <source>
        <dbReference type="EMBL" id="GMI20748.1"/>
    </source>
</evidence>
<keyword evidence="5" id="KW-1185">Reference proteome</keyword>
<reference evidence="4 5" key="1">
    <citation type="journal article" date="2023" name="Commun. Biol.">
        <title>Genome analysis of Parmales, the sister group of diatoms, reveals the evolutionary specialization of diatoms from phago-mixotrophs to photoautotrophs.</title>
        <authorList>
            <person name="Ban H."/>
            <person name="Sato S."/>
            <person name="Yoshikawa S."/>
            <person name="Yamada K."/>
            <person name="Nakamura Y."/>
            <person name="Ichinomiya M."/>
            <person name="Sato N."/>
            <person name="Blanc-Mathieu R."/>
            <person name="Endo H."/>
            <person name="Kuwata A."/>
            <person name="Ogata H."/>
        </authorList>
    </citation>
    <scope>NUCLEOTIDE SEQUENCE [LARGE SCALE GENOMIC DNA]</scope>
</reference>
<dbReference type="PANTHER" id="PTHR48014:SF21">
    <property type="entry name" value="SERINE_THREONINE-PROTEIN KINASE FRAY2"/>
    <property type="match status" value="1"/>
</dbReference>
<accession>A0ABQ6M6X0</accession>
<dbReference type="Gene3D" id="3.30.200.20">
    <property type="entry name" value="Phosphorylase Kinase, domain 1"/>
    <property type="match status" value="1"/>
</dbReference>
<feature type="compositionally biased region" description="Basic and acidic residues" evidence="2">
    <location>
        <begin position="447"/>
        <end position="458"/>
    </location>
</feature>
<name>A0ABQ6M6X0_9STRA</name>
<feature type="compositionally biased region" description="Basic and acidic residues" evidence="2">
    <location>
        <begin position="470"/>
        <end position="486"/>
    </location>
</feature>
<feature type="region of interest" description="Disordered" evidence="2">
    <location>
        <begin position="8"/>
        <end position="43"/>
    </location>
</feature>
<feature type="domain" description="Protein kinase" evidence="3">
    <location>
        <begin position="50"/>
        <end position="333"/>
    </location>
</feature>
<dbReference type="EMBL" id="BRYB01001215">
    <property type="protein sequence ID" value="GMI20748.1"/>
    <property type="molecule type" value="Genomic_DNA"/>
</dbReference>
<feature type="region of interest" description="Disordered" evidence="2">
    <location>
        <begin position="405"/>
        <end position="486"/>
    </location>
</feature>